<feature type="signal peptide" evidence="2">
    <location>
        <begin position="1"/>
        <end position="29"/>
    </location>
</feature>
<gene>
    <name evidence="3" type="ORF">ABDJ85_13630</name>
</gene>
<feature type="chain" id="PRO_5045374291" evidence="2">
    <location>
        <begin position="30"/>
        <end position="309"/>
    </location>
</feature>
<keyword evidence="2" id="KW-0732">Signal</keyword>
<comment type="caution">
    <text evidence="3">The sequence shown here is derived from an EMBL/GenBank/DDBJ whole genome shotgun (WGS) entry which is preliminary data.</text>
</comment>
<keyword evidence="1" id="KW-0472">Membrane</keyword>
<dbReference type="InterPro" id="IPR013424">
    <property type="entry name" value="Ice-binding_C"/>
</dbReference>
<protein>
    <submittedName>
        <fullName evidence="3">PEP-CTERM sorting domain-containing protein</fullName>
    </submittedName>
</protein>
<dbReference type="RefSeq" id="WP_347705330.1">
    <property type="nucleotide sequence ID" value="NZ_JBDPZD010000003.1"/>
</dbReference>
<organism evidence="3 4">
    <name type="scientific">Roseateles paludis</name>
    <dbReference type="NCBI Taxonomy" id="3145238"/>
    <lineage>
        <taxon>Bacteria</taxon>
        <taxon>Pseudomonadati</taxon>
        <taxon>Pseudomonadota</taxon>
        <taxon>Betaproteobacteria</taxon>
        <taxon>Burkholderiales</taxon>
        <taxon>Sphaerotilaceae</taxon>
        <taxon>Roseateles</taxon>
    </lineage>
</organism>
<feature type="transmembrane region" description="Helical" evidence="1">
    <location>
        <begin position="281"/>
        <end position="298"/>
    </location>
</feature>
<keyword evidence="1" id="KW-0812">Transmembrane</keyword>
<sequence length="309" mass="32376">MRFNLSQRLSSLVRSLAASAVLAPLSVWAASSTSVSVEDGLRSHTGSNGIVFRQGAGVAGGASGVHPSRSESWIESAYGMAYARADLATASMHAETKSTSSWVPPSVEGSSATTSMSDHLYFDVLGADANTVTAIEVIWRQTGSISAQLNAGWAGQLSLQGKGGGLAMERRVRFDGTPGKSLLDQDKLSIVAPDMSRITFESLPWTTTGDVNGEFVAHGWMHMVGVRPDFLMKASFTTFSALGSSTDFAASVHLSFILPRNVTMTSASGTFMTAVPEPTTAALFGLGALGLLLGLLLGRRKAGCQPTPR</sequence>
<evidence type="ECO:0000313" key="4">
    <source>
        <dbReference type="Proteomes" id="UP001495147"/>
    </source>
</evidence>
<keyword evidence="1" id="KW-1133">Transmembrane helix</keyword>
<dbReference type="Proteomes" id="UP001495147">
    <property type="component" value="Unassembled WGS sequence"/>
</dbReference>
<keyword evidence="4" id="KW-1185">Reference proteome</keyword>
<dbReference type="NCBIfam" id="TIGR02595">
    <property type="entry name" value="PEP_CTERM"/>
    <property type="match status" value="1"/>
</dbReference>
<evidence type="ECO:0000256" key="2">
    <source>
        <dbReference type="SAM" id="SignalP"/>
    </source>
</evidence>
<name>A0ABV0G472_9BURK</name>
<dbReference type="EMBL" id="JBDPZD010000003">
    <property type="protein sequence ID" value="MEO3692515.1"/>
    <property type="molecule type" value="Genomic_DNA"/>
</dbReference>
<evidence type="ECO:0000313" key="3">
    <source>
        <dbReference type="EMBL" id="MEO3692515.1"/>
    </source>
</evidence>
<evidence type="ECO:0000256" key="1">
    <source>
        <dbReference type="SAM" id="Phobius"/>
    </source>
</evidence>
<reference evidence="3 4" key="1">
    <citation type="submission" date="2024-05" db="EMBL/GenBank/DDBJ databases">
        <title>Roseateles sp. DJS-2-20 16S ribosomal RNA gene Genome sequencing and assembly.</title>
        <authorList>
            <person name="Woo H."/>
        </authorList>
    </citation>
    <scope>NUCLEOTIDE SEQUENCE [LARGE SCALE GENOMIC DNA]</scope>
    <source>
        <strain evidence="3 4">DJS-2-20</strain>
    </source>
</reference>
<accession>A0ABV0G472</accession>
<proteinExistence type="predicted"/>